<evidence type="ECO:0000313" key="2">
    <source>
        <dbReference type="Proteomes" id="UP000629098"/>
    </source>
</evidence>
<keyword evidence="2" id="KW-1185">Reference proteome</keyword>
<dbReference type="NCBIfam" id="TIGR05002">
    <property type="entry name" value="NxxGxxAF_repeat"/>
    <property type="match status" value="1"/>
</dbReference>
<comment type="caution">
    <text evidence="1">The sequence shown here is derived from an EMBL/GenBank/DDBJ whole genome shotgun (WGS) entry which is preliminary data.</text>
</comment>
<gene>
    <name evidence="1" type="ORF">ICL16_33660</name>
</gene>
<evidence type="ECO:0000313" key="1">
    <source>
        <dbReference type="EMBL" id="MBD2776866.1"/>
    </source>
</evidence>
<sequence length="930" mass="99014">MKTLSNNSVMYDKIHNHTTVSCPPHYASLRTKKSLRWMSRLSQGLAYAICLSLVATGKAMAGNFSLTKIADSIDFSQINITTAMNDSGSVVFIATPLVGARGVYTGNGEQIVKIIDENQLPDLLSKITEAAPIPFPAYLFNSLVDINNNGTVAFSARKTSRSGGGEVSGIFISKDGSFTTRATAISSGGIANAFTNIIGFALNNQDELAYLTKSSARLNPETYRLFLNRPNQANITIADAGDYRFSTLENPLYQINSFALNDLGRVTFSATKFQQIFPPGLPETQRAFIPSSQQAIFTGTGTGLTTLIERGASALDANDENVILSTSDGIQLFNYASGNLRTIVDNNGSFQRLGSPAINNQGNIAFTATINNGERGIFTGTNPITDKVIATGDPLAGSTVINLNFLKSGFNNNGEIAFFAQLANGTTSIYSAKPVAEAPPPQPVSPVEDTFKRSRIVDTKTPIPNGTGNFINIDSFFIQGDNVVFSGSGSDGQRGIYNSDRSTISTIVDLNTIIPGSSGTFSSFDTTPQVENGNVVFSGSGTQGNSGIYIKRGDASLSVIADTNTAIPNGSGNFARVDVYSLKQNNVAFRGFDSNGQQGIYINREGTLQLVVDNHTPIPGGTGNFSNFDDIFDSNFDGNNVAFQGSDASGQQGIYVNRNGTLQLVVDSKTPIPDGTGNFANFSSYFLKGNNVVFEGYASSEQRGIYIKRDEAPLSVVVDNKTQIPGGIGNFSSFSTSAVSENNVVFLGNGLNGGSFSQLQGIYINRDSALQVVVDKNTPIPGGVGNFDNFNFLKIEGDNVFFVGFGSNGQRGIYVKRNGQLQVVVDKTNTSFPSSKGKFSDFSNPVVERETLAFLGFLDSTAIGIYANVSGSLLKVADLGDRLDGARISSLNLDTIKLSGTSLTFRASLIDGTQALVRADLITDTPKLIP</sequence>
<name>A0A8J7CA90_9CYAN</name>
<dbReference type="EMBL" id="JACXAE010000099">
    <property type="protein sequence ID" value="MBD2776866.1"/>
    <property type="molecule type" value="Genomic_DNA"/>
</dbReference>
<dbReference type="AlphaFoldDB" id="A0A8J7CA90"/>
<dbReference type="InterPro" id="IPR055876">
    <property type="entry name" value="DUF7453"/>
</dbReference>
<dbReference type="RefSeq" id="WP_190835941.1">
    <property type="nucleotide sequence ID" value="NZ_CAWPPI010000099.1"/>
</dbReference>
<proteinExistence type="predicted"/>
<dbReference type="Proteomes" id="UP000629098">
    <property type="component" value="Unassembled WGS sequence"/>
</dbReference>
<protein>
    <submittedName>
        <fullName evidence="1">Uncharacterized protein</fullName>
    </submittedName>
</protein>
<reference evidence="1" key="1">
    <citation type="submission" date="2020-09" db="EMBL/GenBank/DDBJ databases">
        <title>Iningainema tapete sp. nov. (Scytonemataceae, Cyanobacteria) from greenhouses in central Florida (USA) produces two types of nodularin with biosynthetic potential for microcystin-LR and anabaenopeptins.</title>
        <authorList>
            <person name="Berthold D.E."/>
            <person name="Lefler F.W."/>
            <person name="Huang I.-S."/>
            <person name="Abdulla H."/>
            <person name="Zimba P.V."/>
            <person name="Laughinghouse H.D. IV."/>
        </authorList>
    </citation>
    <scope>NUCLEOTIDE SEQUENCE</scope>
    <source>
        <strain evidence="1">BLCCT55</strain>
    </source>
</reference>
<dbReference type="Pfam" id="PF24251">
    <property type="entry name" value="DUF7453"/>
    <property type="match status" value="4"/>
</dbReference>
<organism evidence="1 2">
    <name type="scientific">Iningainema tapete BLCC-T55</name>
    <dbReference type="NCBI Taxonomy" id="2748662"/>
    <lineage>
        <taxon>Bacteria</taxon>
        <taxon>Bacillati</taxon>
        <taxon>Cyanobacteriota</taxon>
        <taxon>Cyanophyceae</taxon>
        <taxon>Nostocales</taxon>
        <taxon>Scytonemataceae</taxon>
        <taxon>Iningainema tapete</taxon>
    </lineage>
</organism>
<dbReference type="SUPFAM" id="SSF63829">
    <property type="entry name" value="Calcium-dependent phosphotriesterase"/>
    <property type="match status" value="1"/>
</dbReference>
<accession>A0A8J7CA90</accession>